<dbReference type="Proteomes" id="UP000266723">
    <property type="component" value="Unassembled WGS sequence"/>
</dbReference>
<dbReference type="EMBL" id="QGKV02000759">
    <property type="protein sequence ID" value="KAF3563535.1"/>
    <property type="molecule type" value="Genomic_DNA"/>
</dbReference>
<evidence type="ECO:0000313" key="2">
    <source>
        <dbReference type="EMBL" id="KAF3563535.1"/>
    </source>
</evidence>
<feature type="compositionally biased region" description="Basic and acidic residues" evidence="1">
    <location>
        <begin position="12"/>
        <end position="29"/>
    </location>
</feature>
<proteinExistence type="predicted"/>
<accession>A0ABQ7CX21</accession>
<organism evidence="2 3">
    <name type="scientific">Brassica cretica</name>
    <name type="common">Mustard</name>
    <dbReference type="NCBI Taxonomy" id="69181"/>
    <lineage>
        <taxon>Eukaryota</taxon>
        <taxon>Viridiplantae</taxon>
        <taxon>Streptophyta</taxon>
        <taxon>Embryophyta</taxon>
        <taxon>Tracheophyta</taxon>
        <taxon>Spermatophyta</taxon>
        <taxon>Magnoliopsida</taxon>
        <taxon>eudicotyledons</taxon>
        <taxon>Gunneridae</taxon>
        <taxon>Pentapetalae</taxon>
        <taxon>rosids</taxon>
        <taxon>malvids</taxon>
        <taxon>Brassicales</taxon>
        <taxon>Brassicaceae</taxon>
        <taxon>Brassiceae</taxon>
        <taxon>Brassica</taxon>
    </lineage>
</organism>
<name>A0ABQ7CX21_BRACR</name>
<sequence length="128" mass="14654">MDSTAPPDFPDSPEKTAELREAREVDSKMAKGDLVTDMKNSQSWVSVAQDKKSLKKYDVQISTKDGLHTVEIPDDALTSTTPRIMYILRRRAYFIHLISLYRSTSARPCNTRLLLSRERRATNRKIPN</sequence>
<gene>
    <name evidence="2" type="ORF">DY000_02015648</name>
</gene>
<keyword evidence="3" id="KW-1185">Reference proteome</keyword>
<protein>
    <submittedName>
        <fullName evidence="2">Uncharacterized protein</fullName>
    </submittedName>
</protein>
<reference evidence="2 3" key="1">
    <citation type="journal article" date="2020" name="BMC Genomics">
        <title>Intraspecific diversification of the crop wild relative Brassica cretica Lam. using demographic model selection.</title>
        <authorList>
            <person name="Kioukis A."/>
            <person name="Michalopoulou V.A."/>
            <person name="Briers L."/>
            <person name="Pirintsos S."/>
            <person name="Studholme D.J."/>
            <person name="Pavlidis P."/>
            <person name="Sarris P.F."/>
        </authorList>
    </citation>
    <scope>NUCLEOTIDE SEQUENCE [LARGE SCALE GENOMIC DNA]</scope>
    <source>
        <strain evidence="3">cv. PFS-1207/04</strain>
    </source>
</reference>
<evidence type="ECO:0000256" key="1">
    <source>
        <dbReference type="SAM" id="MobiDB-lite"/>
    </source>
</evidence>
<comment type="caution">
    <text evidence="2">The sequence shown here is derived from an EMBL/GenBank/DDBJ whole genome shotgun (WGS) entry which is preliminary data.</text>
</comment>
<feature type="region of interest" description="Disordered" evidence="1">
    <location>
        <begin position="1"/>
        <end position="29"/>
    </location>
</feature>
<evidence type="ECO:0000313" key="3">
    <source>
        <dbReference type="Proteomes" id="UP000266723"/>
    </source>
</evidence>